<dbReference type="InterPro" id="IPR055414">
    <property type="entry name" value="LRR_R13L4/SHOC2-like"/>
</dbReference>
<name>D2VRC4_NAEGR</name>
<dbReference type="SUPFAM" id="SSF52047">
    <property type="entry name" value="RNI-like"/>
    <property type="match status" value="2"/>
</dbReference>
<dbReference type="Proteomes" id="UP000006671">
    <property type="component" value="Unassembled WGS sequence"/>
</dbReference>
<dbReference type="VEuPathDB" id="AmoebaDB:NAEGRDRAFT_71536"/>
<keyword evidence="3" id="KW-0677">Repeat</keyword>
<evidence type="ECO:0000256" key="3">
    <source>
        <dbReference type="ARBA" id="ARBA00022737"/>
    </source>
</evidence>
<dbReference type="KEGG" id="ngr:NAEGRDRAFT_71536"/>
<proteinExistence type="predicted"/>
<sequence length="500" mass="57467">MKPKCCIGNVSNTTTWTFSSIMKSIPIEVIQHNIFPYMEHADLKYCRLVCKLWDEFCRNTSTFILLNVQLKFDEELFHLNRKGFGFHDWTINKLKIVNNNIDYEYIYQILREIKRKSDLEHLILDKRIDFNQPMSQLVLNFPNLKHFSMNSTNLTNHAGLIRIVSNLESLKLRVMNLEKDFLLNLTNNFGSNLVKLKIGASFIGNEHLSCLTSCKQARNLKCLEIVSRRHEKFNIEANFSNFKEVEELSLEFGDANGEACLNEIVKIENLRVLSLSRMNLGDISKHFEKLKRLESLSLHNCNFKGLNQVYKLQRLKCLSIKGGTLDEQDVVGISQLELTKLALDRCGISADLICKHSRMNSLRELSLTGIPLTEEAISIIGREFTQLRTLSISSISMEKEKLQRLLRNDLFSSLRNLSLISCNLNDDHLETILDTTSILSRLSNLNIDLNDFSENSLKSLQNQNAASMTTISTRSRKSSFSNSDRPTSPKRREKQGCLFQ</sequence>
<reference evidence="6 7" key="1">
    <citation type="journal article" date="2010" name="Cell">
        <title>The genome of Naegleria gruberi illuminates early eukaryotic versatility.</title>
        <authorList>
            <person name="Fritz-Laylin L.K."/>
            <person name="Prochnik S.E."/>
            <person name="Ginger M.L."/>
            <person name="Dacks J.B."/>
            <person name="Carpenter M.L."/>
            <person name="Field M.C."/>
            <person name="Kuo A."/>
            <person name="Paredez A."/>
            <person name="Chapman J."/>
            <person name="Pham J."/>
            <person name="Shu S."/>
            <person name="Neupane R."/>
            <person name="Cipriano M."/>
            <person name="Mancuso J."/>
            <person name="Tu H."/>
            <person name="Salamov A."/>
            <person name="Lindquist E."/>
            <person name="Shapiro H."/>
            <person name="Lucas S."/>
            <person name="Grigoriev I.V."/>
            <person name="Cande W.Z."/>
            <person name="Fulton C."/>
            <person name="Rokhsar D.S."/>
            <person name="Dawson S.C."/>
        </authorList>
    </citation>
    <scope>NUCLEOTIDE SEQUENCE [LARGE SCALE GENOMIC DNA]</scope>
    <source>
        <strain evidence="6 7">NEG-M</strain>
    </source>
</reference>
<dbReference type="InParanoid" id="D2VRC4"/>
<dbReference type="Pfam" id="PF23598">
    <property type="entry name" value="LRR_14"/>
    <property type="match status" value="1"/>
</dbReference>
<keyword evidence="2" id="KW-0963">Cytoplasm</keyword>
<dbReference type="OrthoDB" id="2015831at2759"/>
<feature type="domain" description="Disease resistance R13L4/SHOC-2-like LRR" evidence="5">
    <location>
        <begin position="234"/>
        <end position="461"/>
    </location>
</feature>
<dbReference type="EMBL" id="GG738891">
    <property type="protein sequence ID" value="EFC40583.1"/>
    <property type="molecule type" value="Genomic_DNA"/>
</dbReference>
<evidence type="ECO:0000313" key="6">
    <source>
        <dbReference type="EMBL" id="EFC40583.1"/>
    </source>
</evidence>
<dbReference type="RefSeq" id="XP_002673327.1">
    <property type="nucleotide sequence ID" value="XM_002673281.1"/>
</dbReference>
<evidence type="ECO:0000256" key="1">
    <source>
        <dbReference type="ARBA" id="ARBA00004496"/>
    </source>
</evidence>
<dbReference type="Gene3D" id="3.80.10.10">
    <property type="entry name" value="Ribonuclease Inhibitor"/>
    <property type="match status" value="2"/>
</dbReference>
<dbReference type="GeneID" id="8854631"/>
<evidence type="ECO:0000313" key="7">
    <source>
        <dbReference type="Proteomes" id="UP000006671"/>
    </source>
</evidence>
<dbReference type="InterPro" id="IPR050694">
    <property type="entry name" value="LRRC14/PRAME"/>
</dbReference>
<dbReference type="STRING" id="5762.D2VRC4"/>
<evidence type="ECO:0000256" key="2">
    <source>
        <dbReference type="ARBA" id="ARBA00022490"/>
    </source>
</evidence>
<accession>D2VRC4</accession>
<dbReference type="InterPro" id="IPR032675">
    <property type="entry name" value="LRR_dom_sf"/>
</dbReference>
<dbReference type="PANTHER" id="PTHR14224:SF9">
    <property type="entry name" value="LEUCINE-RICH REPEAT-CONTAINING PROTEIN 14"/>
    <property type="match status" value="1"/>
</dbReference>
<evidence type="ECO:0000256" key="4">
    <source>
        <dbReference type="SAM" id="MobiDB-lite"/>
    </source>
</evidence>
<organism evidence="7">
    <name type="scientific">Naegleria gruberi</name>
    <name type="common">Amoeba</name>
    <dbReference type="NCBI Taxonomy" id="5762"/>
    <lineage>
        <taxon>Eukaryota</taxon>
        <taxon>Discoba</taxon>
        <taxon>Heterolobosea</taxon>
        <taxon>Tetramitia</taxon>
        <taxon>Eutetramitia</taxon>
        <taxon>Vahlkampfiidae</taxon>
        <taxon>Naegleria</taxon>
    </lineage>
</organism>
<feature type="region of interest" description="Disordered" evidence="4">
    <location>
        <begin position="463"/>
        <end position="500"/>
    </location>
</feature>
<dbReference type="GO" id="GO:0005737">
    <property type="term" value="C:cytoplasm"/>
    <property type="evidence" value="ECO:0007669"/>
    <property type="project" value="UniProtKB-SubCell"/>
</dbReference>
<protein>
    <recommendedName>
        <fullName evidence="5">Disease resistance R13L4/SHOC-2-like LRR domain-containing protein</fullName>
    </recommendedName>
</protein>
<feature type="compositionally biased region" description="Low complexity" evidence="4">
    <location>
        <begin position="467"/>
        <end position="485"/>
    </location>
</feature>
<gene>
    <name evidence="6" type="ORF">NAEGRDRAFT_71536</name>
</gene>
<dbReference type="AlphaFoldDB" id="D2VRC4"/>
<keyword evidence="7" id="KW-1185">Reference proteome</keyword>
<evidence type="ECO:0000259" key="5">
    <source>
        <dbReference type="Pfam" id="PF23598"/>
    </source>
</evidence>
<dbReference type="PANTHER" id="PTHR14224">
    <property type="entry name" value="SIMILAR TO PREFERENTIALLY EXPRESSED ANTIGEN IN MELANOMA-LIKE 3"/>
    <property type="match status" value="1"/>
</dbReference>
<comment type="subcellular location">
    <subcellularLocation>
        <location evidence="1">Cytoplasm</location>
    </subcellularLocation>
</comment>
<dbReference type="CDD" id="cd09917">
    <property type="entry name" value="F-box_SF"/>
    <property type="match status" value="1"/>
</dbReference>